<dbReference type="Proteomes" id="UP000199514">
    <property type="component" value="Unassembled WGS sequence"/>
</dbReference>
<evidence type="ECO:0000313" key="2">
    <source>
        <dbReference type="EMBL" id="SFC19544.1"/>
    </source>
</evidence>
<dbReference type="EMBL" id="FOLE01000003">
    <property type="protein sequence ID" value="SFC19544.1"/>
    <property type="molecule type" value="Genomic_DNA"/>
</dbReference>
<evidence type="ECO:0000313" key="3">
    <source>
        <dbReference type="Proteomes" id="UP000199514"/>
    </source>
</evidence>
<name>A0A1I1H6G4_9BACT</name>
<reference evidence="2 3" key="1">
    <citation type="submission" date="2016-10" db="EMBL/GenBank/DDBJ databases">
        <authorList>
            <person name="de Groot N.N."/>
        </authorList>
    </citation>
    <scope>NUCLEOTIDE SEQUENCE [LARGE SCALE GENOMIC DNA]</scope>
    <source>
        <strain evidence="2 3">DSM 6793</strain>
    </source>
</reference>
<dbReference type="STRING" id="927664.SAMN05421780_103229"/>
<protein>
    <submittedName>
        <fullName evidence="2">Sulfatase-modifying factor enzyme 1</fullName>
    </submittedName>
</protein>
<dbReference type="Gene3D" id="3.90.1580.10">
    <property type="entry name" value="paralog of FGE (formylglycine-generating enzyme)"/>
    <property type="match status" value="1"/>
</dbReference>
<dbReference type="InterPro" id="IPR016187">
    <property type="entry name" value="CTDL_fold"/>
</dbReference>
<sequence length="308" mass="34939">MVKKIFLFVLIICGLQVVYAQKKPIKQPKKVLETVYIRDNFYADEIEISVEDWVYFIGYKLHVEGGDSARKMLPDLRLLAPQAYQLLNIVRDLCQREPGDAVMLATNNLGEILQPLTFVEQVNKSKESLLPATEFPITGISYEQAKAFCAWRTNQITELLNSGSKKAKKLGLQKAIFRLPTPAEADSLLALCQDPNQDGQVDSVFIKTGCRLWNYSRSIGCPDDGLKVQTYGKQAMMRYRTYDPIPQGFFDVLGNVAELTNQKYICKGGSFRQPAQDGLSGAYIRYSQPEQWIGFRCFAEYVFTPKEK</sequence>
<organism evidence="2 3">
    <name type="scientific">Flexibacter flexilis DSM 6793</name>
    <dbReference type="NCBI Taxonomy" id="927664"/>
    <lineage>
        <taxon>Bacteria</taxon>
        <taxon>Pseudomonadati</taxon>
        <taxon>Bacteroidota</taxon>
        <taxon>Cytophagia</taxon>
        <taxon>Cytophagales</taxon>
        <taxon>Flexibacteraceae</taxon>
        <taxon>Flexibacter</taxon>
    </lineage>
</organism>
<dbReference type="InterPro" id="IPR005532">
    <property type="entry name" value="SUMF_dom"/>
</dbReference>
<accession>A0A1I1H6G4</accession>
<feature type="domain" description="Sulfatase-modifying factor enzyme-like" evidence="1">
    <location>
        <begin position="29"/>
        <end position="265"/>
    </location>
</feature>
<dbReference type="InterPro" id="IPR042095">
    <property type="entry name" value="SUMF_sf"/>
</dbReference>
<keyword evidence="3" id="KW-1185">Reference proteome</keyword>
<dbReference type="SUPFAM" id="SSF56436">
    <property type="entry name" value="C-type lectin-like"/>
    <property type="match status" value="1"/>
</dbReference>
<evidence type="ECO:0000259" key="1">
    <source>
        <dbReference type="Pfam" id="PF03781"/>
    </source>
</evidence>
<dbReference type="OrthoDB" id="979507at2"/>
<proteinExistence type="predicted"/>
<dbReference type="Pfam" id="PF03781">
    <property type="entry name" value="FGE-sulfatase"/>
    <property type="match status" value="1"/>
</dbReference>
<gene>
    <name evidence="2" type="ORF">SAMN05421780_103229</name>
</gene>
<dbReference type="AlphaFoldDB" id="A0A1I1H6G4"/>